<organism evidence="2 3">
    <name type="scientific">Orchesella cincta</name>
    <name type="common">Springtail</name>
    <name type="synonym">Podura cincta</name>
    <dbReference type="NCBI Taxonomy" id="48709"/>
    <lineage>
        <taxon>Eukaryota</taxon>
        <taxon>Metazoa</taxon>
        <taxon>Ecdysozoa</taxon>
        <taxon>Arthropoda</taxon>
        <taxon>Hexapoda</taxon>
        <taxon>Collembola</taxon>
        <taxon>Entomobryomorpha</taxon>
        <taxon>Entomobryoidea</taxon>
        <taxon>Orchesellidae</taxon>
        <taxon>Orchesellinae</taxon>
        <taxon>Orchesella</taxon>
    </lineage>
</organism>
<feature type="region of interest" description="Disordered" evidence="1">
    <location>
        <begin position="1846"/>
        <end position="1901"/>
    </location>
</feature>
<dbReference type="OMA" id="CQANGAH"/>
<proteinExistence type="predicted"/>
<name>A0A1D2MV96_ORCCI</name>
<comment type="caution">
    <text evidence="2">The sequence shown here is derived from an EMBL/GenBank/DDBJ whole genome shotgun (WGS) entry which is preliminary data.</text>
</comment>
<accession>A0A1D2MV96</accession>
<feature type="region of interest" description="Disordered" evidence="1">
    <location>
        <begin position="1558"/>
        <end position="1581"/>
    </location>
</feature>
<protein>
    <submittedName>
        <fullName evidence="2">Uncharacterized protein</fullName>
    </submittedName>
</protein>
<dbReference type="Proteomes" id="UP000094527">
    <property type="component" value="Unassembled WGS sequence"/>
</dbReference>
<feature type="region of interest" description="Disordered" evidence="1">
    <location>
        <begin position="1735"/>
        <end position="1760"/>
    </location>
</feature>
<sequence length="1920" mass="202471">MKLPLASPLASASPAQETPWDAWTNLKSPIAQIPATVGTGPTVSKRMAPDRYSIASTVAPGVITWPPQQNGEGEGYSQNLPQPQLRLPSTSPEYTNMGVRGSIQSVPSSYLDVVRPSTGQSFTPVSKAGELPANLAALVESTPELARLPPSVRNQVLEELGLLSQVSPGPTTTPSPAQRVPSASVQTTTMPDISSVLSTLPPPVLQQLMATTTPAEAQKLIEAISTASKEKTPSSTPPAAASAVLSMIPEPVRLQILGKATSAELAQIIGVLSKLEQKIPDENPLVSSIQVETILPLSLVQKLPPAVAPLLTKKLDIPPVPPTILLSKSIPEPILSTILGVANPLEIVELTENLEKVEALAPVPTPPIAALLPPTLAAKLPPTLVPVFSKLTPEKVPVATQVPPTVSAEIAAVLAAIPAPLLKEVLTEATLEELTEVVENVAKLEKLTPLPKLPVATLLPPTLLSKLSPALVPLLTKVVVLTPPSTTTTEAPAEVLTVLANIPEQLLTEMLTVATSDELAQIAETISSLEGPAPEKKPISDLLPPSLISKLPAEVVPLIGVPVVIPAKLVSPKPEVIPINAISAIISIIPEPILPAVLAKATPEELSELVDLVVKLDAMPPEAKPLISKLKVVTILPASLLAKIPPSLAPLLEKNIDIATKAPKPGPLLAPPVPTATASVLSILPPAIIPSIIATATPEELAELVADILPPSILPKLSPAITPLLSTEIDTAVLTDLVSPPKILLPETPLVPLATAVVLSVLPPPLIAPIIEKATSEELTELVERVEKLKAIPEEEKALIPSVQVAAILPPSLIEKLPAEVTPLLKKGVAISELPLTIPEVPAAAAPSVPTIVVPPTPAVVAPPSLATVLSVLPPPVVPEILAKATPEELTELAATIAKLESIPAEQMPLLPKIEVAAILAPSLLAKLSPEALPLLEKEVVLPPPAPEKVPPGVTAPTKVVPTLPPSVLPLLPEAVVPEILAKATPEELTELINTVESLEAIPPEALPKLVVGNILPPTLIPKLSPAVLPLLSTEVVIPPTKPIPAATPVTPEPEDIIPPEQKSIPEPLLSTILAVATPTELKEIVETVKELEAVPPEQKPLLPKLPILSVLPATLLSKLPPTVAPLLTLELVVPTEAVGVPVELPVLQAVPEPALSEILAVASPLEVEQLVETLTELEKLPPEQKALLPKPLTIMDVLPPALLSKLPSEIVPLLSKEVIPEAAAPPETVLPEPATPAPVVPSSTEAPPTKAEEKLLTKWAKIILEKTGKRVAPVPGEIPPLQAAWMEWIQLQVNETKKAEAATTTSKPPVLPAPSGEEVTTEYPWTKWLKLKSSTPPAPINPATLVPALDVGTESPEKATLEWLEALEKVTEQPTSAPPPEITPEMEEKVVELLKQLGIENVQLPPEKIPALVAALAVGAVPPVVPPTTSKVTTLPPSDSVPPPPFVPLLPPSVAPPAPVLRPFPPSAYPAYLPPPPFYPLAPRPFWVPSPFNPYVAPPVSPLVPAEPTLPPTTEQATGAPPTINLTQYLIANKLIPAAALPSAPIPITAVAKMLEAQPEPTEKSTSASNEVAESTPRTITSSELAALTPTKFASLLKQILKDCNNSNILVTRSAHSRFKPAFAGPPAGVKRGRRALLPIPSQGVGAPPPQLDQGSSNDLLPLPSLSMPKVETAGTVLDPAYWAAQKSMFLSKLFSTLAKVALNDSAQQQTTTLSPKEQLAKQVNTVLLNSMTRSVKQHQKETEEEEEYESSDEDQQNVDENELVTNDNSEPNLPKEPENPLHKLFKFGVQKTVLSDLSTPAPDPQPIYIYVTSPPPPLEITTTPSLAQQREMINKLKKVYDENKKLKQKVKGKKRKYKTASTSKTTGGGQGRGSSNSHHHTKNHSFRKPNTSPAATTESPVDFELLAKALLVDNKAKK</sequence>
<reference evidence="2 3" key="1">
    <citation type="journal article" date="2016" name="Genome Biol. Evol.">
        <title>Gene Family Evolution Reflects Adaptation to Soil Environmental Stressors in the Genome of the Collembolan Orchesella cincta.</title>
        <authorList>
            <person name="Faddeeva-Vakhrusheva A."/>
            <person name="Derks M.F."/>
            <person name="Anvar S.Y."/>
            <person name="Agamennone V."/>
            <person name="Suring W."/>
            <person name="Smit S."/>
            <person name="van Straalen N.M."/>
            <person name="Roelofs D."/>
        </authorList>
    </citation>
    <scope>NUCLEOTIDE SEQUENCE [LARGE SCALE GENOMIC DNA]</scope>
    <source>
        <tissue evidence="2">Mixed pool</tissue>
    </source>
</reference>
<dbReference type="EMBL" id="LJIJ01000478">
    <property type="protein sequence ID" value="ODM97019.1"/>
    <property type="molecule type" value="Genomic_DNA"/>
</dbReference>
<keyword evidence="3" id="KW-1185">Reference proteome</keyword>
<feature type="compositionally biased region" description="Basic residues" evidence="1">
    <location>
        <begin position="1879"/>
        <end position="1889"/>
    </location>
</feature>
<feature type="compositionally biased region" description="Basic residues" evidence="1">
    <location>
        <begin position="1848"/>
        <end position="1860"/>
    </location>
</feature>
<feature type="compositionally biased region" description="Polar residues" evidence="1">
    <location>
        <begin position="1890"/>
        <end position="1901"/>
    </location>
</feature>
<gene>
    <name evidence="2" type="ORF">Ocin01_09662</name>
</gene>
<evidence type="ECO:0000313" key="2">
    <source>
        <dbReference type="EMBL" id="ODM97019.1"/>
    </source>
</evidence>
<evidence type="ECO:0000256" key="1">
    <source>
        <dbReference type="SAM" id="MobiDB-lite"/>
    </source>
</evidence>
<feature type="region of interest" description="Disordered" evidence="1">
    <location>
        <begin position="1228"/>
        <end position="1251"/>
    </location>
</feature>
<feature type="compositionally biased region" description="Acidic residues" evidence="1">
    <location>
        <begin position="1744"/>
        <end position="1760"/>
    </location>
</feature>
<feature type="compositionally biased region" description="Polar residues" evidence="1">
    <location>
        <begin position="1565"/>
        <end position="1581"/>
    </location>
</feature>
<evidence type="ECO:0000313" key="3">
    <source>
        <dbReference type="Proteomes" id="UP000094527"/>
    </source>
</evidence>
<dbReference type="STRING" id="48709.A0A1D2MV96"/>
<dbReference type="OrthoDB" id="8299264at2759"/>